<dbReference type="AlphaFoldDB" id="A0A8F6YBT5"/>
<dbReference type="GO" id="GO:0016020">
    <property type="term" value="C:membrane"/>
    <property type="evidence" value="ECO:0007669"/>
    <property type="project" value="InterPro"/>
</dbReference>
<dbReference type="PANTHER" id="PTHR35371">
    <property type="entry name" value="INNER MEMBRANE PROTEIN"/>
    <property type="match status" value="1"/>
</dbReference>
<dbReference type="Pfam" id="PF01124">
    <property type="entry name" value="MAPEG"/>
    <property type="match status" value="1"/>
</dbReference>
<accession>A0A8F6YBT5</accession>
<sequence length="133" mass="14488">MTPELTVLALAFLLQIVQFALYAVPANRELGMGYTSSARDRDPSRPMSERTARLGRAFDNHFEALILFTIAVVVVTASGQSTAFTAACAWIYLAARALYVPAYALGWRPGRSLIWFVGLLSMVAMVLAALFGL</sequence>
<dbReference type="RefSeq" id="WP_219003709.1">
    <property type="nucleotide sequence ID" value="NZ_CP079194.1"/>
</dbReference>
<reference evidence="2 3" key="1">
    <citation type="submission" date="2021-07" db="EMBL/GenBank/DDBJ databases">
        <title>A novel Jannaschia species isolated from marine dinoflagellate Ceratoperidinium margalefii.</title>
        <authorList>
            <person name="Jiang Y."/>
            <person name="Li Z."/>
        </authorList>
    </citation>
    <scope>NUCLEOTIDE SEQUENCE [LARGE SCALE GENOMIC DNA]</scope>
    <source>
        <strain evidence="2 3">J12C1-MA-4</strain>
    </source>
</reference>
<gene>
    <name evidence="2" type="ORF">KYE46_04300</name>
</gene>
<proteinExistence type="predicted"/>
<keyword evidence="1" id="KW-1133">Transmembrane helix</keyword>
<organism evidence="2 3">
    <name type="scientific">Gymnodinialimonas ceratoperidinii</name>
    <dbReference type="NCBI Taxonomy" id="2856823"/>
    <lineage>
        <taxon>Bacteria</taxon>
        <taxon>Pseudomonadati</taxon>
        <taxon>Pseudomonadota</taxon>
        <taxon>Alphaproteobacteria</taxon>
        <taxon>Rhodobacterales</taxon>
        <taxon>Paracoccaceae</taxon>
        <taxon>Gymnodinialimonas</taxon>
    </lineage>
</organism>
<keyword evidence="1" id="KW-0812">Transmembrane</keyword>
<feature type="transmembrane region" description="Helical" evidence="1">
    <location>
        <begin position="64"/>
        <end position="93"/>
    </location>
</feature>
<keyword evidence="3" id="KW-1185">Reference proteome</keyword>
<dbReference type="InterPro" id="IPR001129">
    <property type="entry name" value="Membr-assoc_MAPEG"/>
</dbReference>
<keyword evidence="1" id="KW-0472">Membrane</keyword>
<dbReference type="EMBL" id="CP079194">
    <property type="protein sequence ID" value="QXT40476.1"/>
    <property type="molecule type" value="Genomic_DNA"/>
</dbReference>
<protein>
    <submittedName>
        <fullName evidence="2">MAPEG family protein</fullName>
    </submittedName>
</protein>
<evidence type="ECO:0000313" key="3">
    <source>
        <dbReference type="Proteomes" id="UP000825009"/>
    </source>
</evidence>
<dbReference type="PANTHER" id="PTHR35371:SF1">
    <property type="entry name" value="BLR7753 PROTEIN"/>
    <property type="match status" value="1"/>
</dbReference>
<dbReference type="Proteomes" id="UP000825009">
    <property type="component" value="Chromosome"/>
</dbReference>
<feature type="transmembrane region" description="Helical" evidence="1">
    <location>
        <begin position="113"/>
        <end position="132"/>
    </location>
</feature>
<dbReference type="KEGG" id="gce:KYE46_04300"/>
<evidence type="ECO:0000313" key="2">
    <source>
        <dbReference type="EMBL" id="QXT40476.1"/>
    </source>
</evidence>
<name>A0A8F6YBT5_9RHOB</name>
<evidence type="ECO:0000256" key="1">
    <source>
        <dbReference type="SAM" id="Phobius"/>
    </source>
</evidence>